<name>A0A350P0K3_9ALTE</name>
<keyword evidence="3" id="KW-0489">Methyltransferase</keyword>
<dbReference type="CDD" id="cd04789">
    <property type="entry name" value="HTH_Cfa"/>
    <property type="match status" value="1"/>
</dbReference>
<dbReference type="Gene3D" id="1.10.1660.10">
    <property type="match status" value="1"/>
</dbReference>
<evidence type="ECO:0000313" key="4">
    <source>
        <dbReference type="Proteomes" id="UP000263517"/>
    </source>
</evidence>
<dbReference type="PROSITE" id="PS50937">
    <property type="entry name" value="HTH_MERR_2"/>
    <property type="match status" value="1"/>
</dbReference>
<evidence type="ECO:0000256" key="1">
    <source>
        <dbReference type="ARBA" id="ARBA00023125"/>
    </source>
</evidence>
<dbReference type="SUPFAM" id="SSF46955">
    <property type="entry name" value="Putative DNA-binding domain"/>
    <property type="match status" value="1"/>
</dbReference>
<reference evidence="3 4" key="1">
    <citation type="journal article" date="2018" name="Nat. Biotechnol.">
        <title>A standardized bacterial taxonomy based on genome phylogeny substantially revises the tree of life.</title>
        <authorList>
            <person name="Parks D.H."/>
            <person name="Chuvochina M."/>
            <person name="Waite D.W."/>
            <person name="Rinke C."/>
            <person name="Skarshewski A."/>
            <person name="Chaumeil P.A."/>
            <person name="Hugenholtz P."/>
        </authorList>
    </citation>
    <scope>NUCLEOTIDE SEQUENCE [LARGE SCALE GENOMIC DNA]</scope>
    <source>
        <strain evidence="3">UBA11978</strain>
    </source>
</reference>
<dbReference type="PANTHER" id="PTHR30204">
    <property type="entry name" value="REDOX-CYCLING DRUG-SENSING TRANSCRIPTIONAL ACTIVATOR SOXR"/>
    <property type="match status" value="1"/>
</dbReference>
<evidence type="ECO:0000313" key="3">
    <source>
        <dbReference type="EMBL" id="HAW74820.1"/>
    </source>
</evidence>
<accession>A0A350P0K3</accession>
<sequence>MYTISELASKVGLSRTTLLYYEKIRLISGDRQPNGYRVYTEKDLQRILLIQKLQSGGLTLKECKACLEEKVDKALLLERLTALDKEIEQKQQSKKLLVALIGEGDTKAWHEDLNKRAPDAHLEWLLTQGFSDKEALQLKWLSKNMNEHDLYMNDFMKIFETLERCGPGSEEDTKKALLAVPKLPESILEIGCGKGLSTEVLAKCSNAEITALDNEQSALDRLEQRFAQQCLVDQLNTVCASMTKLPFPKNSFDLLWAEGSAYVIGIENALAQWRSVIKKHGYLMLSDMVWRTSTPSCESIEFWEQEYPDIQLVQTRINQMKKAGYQVIDHFPQSESAWLNYYTPLGKRLSELEEDLADSSAFKDVQNEVKICTQFGHEFGYHMFILEKFNS</sequence>
<dbReference type="SMART" id="SM00422">
    <property type="entry name" value="HTH_MERR"/>
    <property type="match status" value="1"/>
</dbReference>
<dbReference type="Pfam" id="PF13649">
    <property type="entry name" value="Methyltransf_25"/>
    <property type="match status" value="1"/>
</dbReference>
<comment type="caution">
    <text evidence="3">The sequence shown here is derived from an EMBL/GenBank/DDBJ whole genome shotgun (WGS) entry which is preliminary data.</text>
</comment>
<dbReference type="Proteomes" id="UP000263517">
    <property type="component" value="Unassembled WGS sequence"/>
</dbReference>
<dbReference type="GO" id="GO:0003677">
    <property type="term" value="F:DNA binding"/>
    <property type="evidence" value="ECO:0007669"/>
    <property type="project" value="UniProtKB-KW"/>
</dbReference>
<dbReference type="Pfam" id="PF13411">
    <property type="entry name" value="MerR_1"/>
    <property type="match status" value="1"/>
</dbReference>
<proteinExistence type="predicted"/>
<dbReference type="InterPro" id="IPR047057">
    <property type="entry name" value="MerR_fam"/>
</dbReference>
<dbReference type="InterPro" id="IPR000551">
    <property type="entry name" value="MerR-type_HTH_dom"/>
</dbReference>
<dbReference type="InterPro" id="IPR029063">
    <property type="entry name" value="SAM-dependent_MTases_sf"/>
</dbReference>
<feature type="domain" description="HTH merR-type" evidence="2">
    <location>
        <begin position="1"/>
        <end position="69"/>
    </location>
</feature>
<dbReference type="SUPFAM" id="SSF53335">
    <property type="entry name" value="S-adenosyl-L-methionine-dependent methyltransferases"/>
    <property type="match status" value="1"/>
</dbReference>
<dbReference type="Gene3D" id="3.40.50.150">
    <property type="entry name" value="Vaccinia Virus protein VP39"/>
    <property type="match status" value="1"/>
</dbReference>
<organism evidence="3 4">
    <name type="scientific">Alteromonas australica</name>
    <dbReference type="NCBI Taxonomy" id="589873"/>
    <lineage>
        <taxon>Bacteria</taxon>
        <taxon>Pseudomonadati</taxon>
        <taxon>Pseudomonadota</taxon>
        <taxon>Gammaproteobacteria</taxon>
        <taxon>Alteromonadales</taxon>
        <taxon>Alteromonadaceae</taxon>
        <taxon>Alteromonas/Salinimonas group</taxon>
        <taxon>Alteromonas</taxon>
    </lineage>
</organism>
<keyword evidence="1" id="KW-0238">DNA-binding</keyword>
<dbReference type="AlphaFoldDB" id="A0A350P0K3"/>
<dbReference type="EMBL" id="DNAN01000125">
    <property type="protein sequence ID" value="HAW74820.1"/>
    <property type="molecule type" value="Genomic_DNA"/>
</dbReference>
<dbReference type="InterPro" id="IPR041698">
    <property type="entry name" value="Methyltransf_25"/>
</dbReference>
<keyword evidence="3" id="KW-0808">Transferase</keyword>
<dbReference type="GO" id="GO:0003700">
    <property type="term" value="F:DNA-binding transcription factor activity"/>
    <property type="evidence" value="ECO:0007669"/>
    <property type="project" value="InterPro"/>
</dbReference>
<dbReference type="GO" id="GO:0032259">
    <property type="term" value="P:methylation"/>
    <property type="evidence" value="ECO:0007669"/>
    <property type="project" value="UniProtKB-KW"/>
</dbReference>
<dbReference type="CDD" id="cd02440">
    <property type="entry name" value="AdoMet_MTases"/>
    <property type="match status" value="1"/>
</dbReference>
<gene>
    <name evidence="3" type="ORF">DCW74_03685</name>
</gene>
<protein>
    <submittedName>
        <fullName evidence="3">Methyltransferase</fullName>
    </submittedName>
</protein>
<dbReference type="PANTHER" id="PTHR30204:SF97">
    <property type="entry name" value="MERR FAMILY REGULATORY PROTEIN"/>
    <property type="match status" value="1"/>
</dbReference>
<dbReference type="InterPro" id="IPR009061">
    <property type="entry name" value="DNA-bd_dom_put_sf"/>
</dbReference>
<dbReference type="GO" id="GO:0008168">
    <property type="term" value="F:methyltransferase activity"/>
    <property type="evidence" value="ECO:0007669"/>
    <property type="project" value="UniProtKB-KW"/>
</dbReference>
<evidence type="ECO:0000259" key="2">
    <source>
        <dbReference type="PROSITE" id="PS50937"/>
    </source>
</evidence>